<feature type="compositionally biased region" description="Low complexity" evidence="5">
    <location>
        <begin position="342"/>
        <end position="364"/>
    </location>
</feature>
<dbReference type="PRINTS" id="PR01021">
    <property type="entry name" value="OMPADOMAIN"/>
</dbReference>
<gene>
    <name evidence="7" type="ORF">QU665_06145</name>
</gene>
<feature type="region of interest" description="Disordered" evidence="5">
    <location>
        <begin position="308"/>
        <end position="378"/>
    </location>
</feature>
<dbReference type="PROSITE" id="PS51123">
    <property type="entry name" value="OMPA_2"/>
    <property type="match status" value="1"/>
</dbReference>
<evidence type="ECO:0000313" key="7">
    <source>
        <dbReference type="EMBL" id="MEA1304646.1"/>
    </source>
</evidence>
<keyword evidence="8" id="KW-1185">Reference proteome</keyword>
<dbReference type="Gene3D" id="3.30.1330.60">
    <property type="entry name" value="OmpA-like domain"/>
    <property type="match status" value="1"/>
</dbReference>
<comment type="subcellular location">
    <subcellularLocation>
        <location evidence="1">Cell outer membrane</location>
    </subcellularLocation>
</comment>
<dbReference type="GO" id="GO:0009279">
    <property type="term" value="C:cell outer membrane"/>
    <property type="evidence" value="ECO:0007669"/>
    <property type="project" value="UniProtKB-SubCell"/>
</dbReference>
<evidence type="ECO:0000256" key="1">
    <source>
        <dbReference type="ARBA" id="ARBA00004442"/>
    </source>
</evidence>
<evidence type="ECO:0000259" key="6">
    <source>
        <dbReference type="PROSITE" id="PS51123"/>
    </source>
</evidence>
<feature type="compositionally biased region" description="Basic and acidic residues" evidence="5">
    <location>
        <begin position="324"/>
        <end position="337"/>
    </location>
</feature>
<dbReference type="Proteomes" id="UP001289581">
    <property type="component" value="Unassembled WGS sequence"/>
</dbReference>
<dbReference type="PANTHER" id="PTHR30329">
    <property type="entry name" value="STATOR ELEMENT OF FLAGELLAR MOTOR COMPLEX"/>
    <property type="match status" value="1"/>
</dbReference>
<evidence type="ECO:0000256" key="5">
    <source>
        <dbReference type="SAM" id="MobiDB-lite"/>
    </source>
</evidence>
<dbReference type="InterPro" id="IPR050330">
    <property type="entry name" value="Bact_OuterMem_StrucFunc"/>
</dbReference>
<dbReference type="CDD" id="cd07185">
    <property type="entry name" value="OmpA_C-like"/>
    <property type="match status" value="1"/>
</dbReference>
<dbReference type="PANTHER" id="PTHR30329:SF21">
    <property type="entry name" value="LIPOPROTEIN YIAD-RELATED"/>
    <property type="match status" value="1"/>
</dbReference>
<evidence type="ECO:0000256" key="2">
    <source>
        <dbReference type="ARBA" id="ARBA00023136"/>
    </source>
</evidence>
<dbReference type="PROSITE" id="PS51257">
    <property type="entry name" value="PROKAR_LIPOPROTEIN"/>
    <property type="match status" value="1"/>
</dbReference>
<protein>
    <submittedName>
        <fullName evidence="7">OmpA family protein</fullName>
    </submittedName>
</protein>
<keyword evidence="3" id="KW-0998">Cell outer membrane</keyword>
<reference evidence="7 8" key="1">
    <citation type="submission" date="2023-06" db="EMBL/GenBank/DDBJ databases">
        <title>Actinomyces orist ORNL 0101 HMT-893 genome.</title>
        <authorList>
            <person name="Johnston C.D."/>
            <person name="Chen T."/>
            <person name="Dewhirst F.E."/>
        </authorList>
    </citation>
    <scope>NUCLEOTIDE SEQUENCE [LARGE SCALE GENOMIC DNA]</scope>
    <source>
        <strain evidence="7 8">ORNL 0101</strain>
    </source>
</reference>
<dbReference type="RefSeq" id="WP_081385585.1">
    <property type="nucleotide sequence ID" value="NZ_JAXBCZ010000001.1"/>
</dbReference>
<evidence type="ECO:0000313" key="8">
    <source>
        <dbReference type="Proteomes" id="UP001289581"/>
    </source>
</evidence>
<dbReference type="InterPro" id="IPR006665">
    <property type="entry name" value="OmpA-like"/>
</dbReference>
<comment type="caution">
    <text evidence="7">The sequence shown here is derived from an EMBL/GenBank/DDBJ whole genome shotgun (WGS) entry which is preliminary data.</text>
</comment>
<dbReference type="Pfam" id="PF00691">
    <property type="entry name" value="OmpA"/>
    <property type="match status" value="1"/>
</dbReference>
<name>A0AAW9KJV5_9ACTO</name>
<dbReference type="EMBL" id="JAXBCZ010000001">
    <property type="protein sequence ID" value="MEA1304646.1"/>
    <property type="molecule type" value="Genomic_DNA"/>
</dbReference>
<proteinExistence type="predicted"/>
<feature type="domain" description="OmpA-like" evidence="6">
    <location>
        <begin position="225"/>
        <end position="344"/>
    </location>
</feature>
<keyword evidence="2 4" id="KW-0472">Membrane</keyword>
<accession>A0AAW9KJV5</accession>
<dbReference type="AlphaFoldDB" id="A0AAW9KJV5"/>
<dbReference type="InterPro" id="IPR036737">
    <property type="entry name" value="OmpA-like_sf"/>
</dbReference>
<dbReference type="SUPFAM" id="SSF103088">
    <property type="entry name" value="OmpA-like"/>
    <property type="match status" value="1"/>
</dbReference>
<dbReference type="InterPro" id="IPR006664">
    <property type="entry name" value="OMP_bac"/>
</dbReference>
<sequence length="520" mass="54916">MHTYRISRKAFVSIPALGGILATLCACGIHKSSGSKGGVKVSGSATSAFSGPHGGVALETSWNGLDLSVEAGPAVQKNNYTVMRVSFLISHNAQVPANSVSLSRVFSEGADPDTMLGLRMLDLERSLIYPQLNLSSGVGAESLSKKKPVEIFPVFPSVGSDTQMVQLFLPSMGIVGVPVVKESDVQYSVDKILNDAKLPDREIAPLKLDSIIETVDGSSDTKQDEKSTTVTVAGDVTFATDSDQLSAQADSVLASVVEQIKKYPSGGELTITGHTDDVADDAHNQDLSERRAKAVSDRLKRLTDLSAWKESVSGKGESSPRASNDSDEHRQVNRRVEITLTPSKPAESSAPASTGTAPSSPTLPKQSGPVGKGSDGVDVSIDGKTVHISMERAVRAGRFLMGTLMLDVDKEVSLPAAAFSMPGSVQDKYWPIPALAVCSLTLLSHGRYYLEASYSNSAGDAAPLSNNFVYPLQPGAPTRLPAVWPDPGDDSIVLDVPPGENSVAAQRLSFRLTDIPVVDS</sequence>
<evidence type="ECO:0000256" key="4">
    <source>
        <dbReference type="PROSITE-ProRule" id="PRU00473"/>
    </source>
</evidence>
<evidence type="ECO:0000256" key="3">
    <source>
        <dbReference type="ARBA" id="ARBA00023237"/>
    </source>
</evidence>
<organism evidence="7 8">
    <name type="scientific">Actinomyces oris</name>
    <dbReference type="NCBI Taxonomy" id="544580"/>
    <lineage>
        <taxon>Bacteria</taxon>
        <taxon>Bacillati</taxon>
        <taxon>Actinomycetota</taxon>
        <taxon>Actinomycetes</taxon>
        <taxon>Actinomycetales</taxon>
        <taxon>Actinomycetaceae</taxon>
        <taxon>Actinomyces</taxon>
    </lineage>
</organism>